<dbReference type="Pfam" id="PF17820">
    <property type="entry name" value="PDZ_6"/>
    <property type="match status" value="1"/>
</dbReference>
<evidence type="ECO:0000256" key="1">
    <source>
        <dbReference type="ARBA" id="ARBA00001947"/>
    </source>
</evidence>
<comment type="subcellular location">
    <subcellularLocation>
        <location evidence="2">Membrane</location>
        <topology evidence="2">Multi-pass membrane protein</topology>
    </subcellularLocation>
</comment>
<keyword evidence="6 11" id="KW-0378">Hydrolase</keyword>
<keyword evidence="13" id="KW-1185">Reference proteome</keyword>
<dbReference type="GO" id="GO:0006508">
    <property type="term" value="P:proteolysis"/>
    <property type="evidence" value="ECO:0007669"/>
    <property type="project" value="UniProtKB-KW"/>
</dbReference>
<dbReference type="InterPro" id="IPR004387">
    <property type="entry name" value="Pept_M50_Zn"/>
</dbReference>
<evidence type="ECO:0000256" key="7">
    <source>
        <dbReference type="ARBA" id="ARBA00022833"/>
    </source>
</evidence>
<protein>
    <recommendedName>
        <fullName evidence="11">Zinc metalloprotease</fullName>
        <ecNumber evidence="11">3.4.24.-</ecNumber>
    </recommendedName>
</protein>
<dbReference type="Gene3D" id="2.30.42.10">
    <property type="match status" value="1"/>
</dbReference>
<reference evidence="12" key="1">
    <citation type="submission" date="2015-06" db="EMBL/GenBank/DDBJ databases">
        <authorList>
            <person name="Liu B."/>
            <person name="Wang J."/>
            <person name="Zhu Y."/>
            <person name="Liu G."/>
            <person name="Chen Q."/>
            <person name="Zheng C."/>
            <person name="Che J."/>
            <person name="Ge C."/>
            <person name="Shi H."/>
            <person name="Pan Z."/>
            <person name="Liu X."/>
        </authorList>
    </citation>
    <scope>NUCLEOTIDE SEQUENCE [LARGE SCALE GENOMIC DNA]</scope>
    <source>
        <strain evidence="12">DSM 16346</strain>
    </source>
</reference>
<evidence type="ECO:0000256" key="5">
    <source>
        <dbReference type="ARBA" id="ARBA00022692"/>
    </source>
</evidence>
<dbReference type="EMBL" id="LELK01000001">
    <property type="protein sequence ID" value="KMM38677.1"/>
    <property type="molecule type" value="Genomic_DNA"/>
</dbReference>
<sequence length="417" mass="45950">MNTVISIIIIFGALVFFHELGHLLLAKRAGILCREFAIGFGPKLFTIKKGETVYTIRLLPLGGFVRMAGEDPEMIELKPGQRVGLLFNNANKVEKIVINQKSAYTNLKEVTVEEADLERGLYIKGYEGEDEPAVTYEIDEISHYVMDGSEFQIAPIDRQFGSKSLWDRFLAIFAGPVMNFLLAIVIFIALGLLQGTPTNQVSEVVEGSPAEQAGMMNGDVITEINGTEITSWDKMTSIIQDNANNQLGFKVDREGEAVTLSITPEKQELTENQSVGRIGVAPSYEVNFLDSIAFGFTSTIEFSKAIFVGLGQLVTGQLSIDAFSGPVGIYSYTEEAASGGFYVLMRWAAFLSINLGIFNLLPLPALDGGRLLFIGVEALRGKPIDPQKESLVHFIGFSFLMLLMLVVTWNDIQRFFL</sequence>
<evidence type="ECO:0000256" key="3">
    <source>
        <dbReference type="ARBA" id="ARBA00007931"/>
    </source>
</evidence>
<comment type="similarity">
    <text evidence="3 11">Belongs to the peptidase M50B family.</text>
</comment>
<feature type="transmembrane region" description="Helical" evidence="11">
    <location>
        <begin position="390"/>
        <end position="409"/>
    </location>
</feature>
<dbReference type="PROSITE" id="PS50106">
    <property type="entry name" value="PDZ"/>
    <property type="match status" value="1"/>
</dbReference>
<dbReference type="InterPro" id="IPR036034">
    <property type="entry name" value="PDZ_sf"/>
</dbReference>
<dbReference type="PATRIC" id="fig|157733.3.peg.3284"/>
<organism evidence="12 13">
    <name type="scientific">Guptibacillus hwajinpoensis</name>
    <dbReference type="NCBI Taxonomy" id="208199"/>
    <lineage>
        <taxon>Bacteria</taxon>
        <taxon>Bacillati</taxon>
        <taxon>Bacillota</taxon>
        <taxon>Bacilli</taxon>
        <taxon>Bacillales</taxon>
        <taxon>Guptibacillaceae</taxon>
        <taxon>Guptibacillus</taxon>
    </lineage>
</organism>
<dbReference type="CDD" id="cd23081">
    <property type="entry name" value="cpPDZ_EcRseP-like"/>
    <property type="match status" value="1"/>
</dbReference>
<gene>
    <name evidence="12" type="ORF">AB986_05230</name>
</gene>
<dbReference type="CDD" id="cd06163">
    <property type="entry name" value="S2P-M50_PDZ_RseP-like"/>
    <property type="match status" value="1"/>
</dbReference>
<evidence type="ECO:0000256" key="2">
    <source>
        <dbReference type="ARBA" id="ARBA00004141"/>
    </source>
</evidence>
<dbReference type="SUPFAM" id="SSF50156">
    <property type="entry name" value="PDZ domain-like"/>
    <property type="match status" value="1"/>
</dbReference>
<keyword evidence="10 11" id="KW-0472">Membrane</keyword>
<dbReference type="NCBIfam" id="TIGR00054">
    <property type="entry name" value="RIP metalloprotease RseP"/>
    <property type="match status" value="1"/>
</dbReference>
<keyword evidence="9 11" id="KW-0482">Metalloprotease</keyword>
<dbReference type="AlphaFoldDB" id="A0A0J6FWD3"/>
<dbReference type="PANTHER" id="PTHR42837:SF2">
    <property type="entry name" value="MEMBRANE METALLOPROTEASE ARASP2, CHLOROPLASTIC-RELATED"/>
    <property type="match status" value="1"/>
</dbReference>
<dbReference type="InterPro" id="IPR001478">
    <property type="entry name" value="PDZ"/>
</dbReference>
<dbReference type="Pfam" id="PF02163">
    <property type="entry name" value="Peptidase_M50"/>
    <property type="match status" value="1"/>
</dbReference>
<comment type="caution">
    <text evidence="12">The sequence shown here is derived from an EMBL/GenBank/DDBJ whole genome shotgun (WGS) entry which is preliminary data.</text>
</comment>
<name>A0A0J6FWD3_9BACL</name>
<dbReference type="GO" id="GO:0004222">
    <property type="term" value="F:metalloendopeptidase activity"/>
    <property type="evidence" value="ECO:0007669"/>
    <property type="project" value="InterPro"/>
</dbReference>
<dbReference type="SMART" id="SM00228">
    <property type="entry name" value="PDZ"/>
    <property type="match status" value="1"/>
</dbReference>
<feature type="transmembrane region" description="Helical" evidence="11">
    <location>
        <begin position="6"/>
        <end position="25"/>
    </location>
</feature>
<dbReference type="InterPro" id="IPR041489">
    <property type="entry name" value="PDZ_6"/>
</dbReference>
<evidence type="ECO:0000313" key="13">
    <source>
        <dbReference type="Proteomes" id="UP000035996"/>
    </source>
</evidence>
<dbReference type="Proteomes" id="UP000035996">
    <property type="component" value="Unassembled WGS sequence"/>
</dbReference>
<keyword evidence="5 11" id="KW-0812">Transmembrane</keyword>
<keyword evidence="4" id="KW-0645">Protease</keyword>
<evidence type="ECO:0000256" key="10">
    <source>
        <dbReference type="ARBA" id="ARBA00023136"/>
    </source>
</evidence>
<evidence type="ECO:0000256" key="6">
    <source>
        <dbReference type="ARBA" id="ARBA00022801"/>
    </source>
</evidence>
<dbReference type="EC" id="3.4.24.-" evidence="11"/>
<accession>A0A0J6FWD3</accession>
<evidence type="ECO:0000313" key="12">
    <source>
        <dbReference type="EMBL" id="KMM38677.1"/>
    </source>
</evidence>
<dbReference type="RefSeq" id="WP_048309793.1">
    <property type="nucleotide sequence ID" value="NZ_CP119526.1"/>
</dbReference>
<keyword evidence="8 11" id="KW-1133">Transmembrane helix</keyword>
<feature type="transmembrane region" description="Helical" evidence="11">
    <location>
        <begin position="341"/>
        <end position="361"/>
    </location>
</feature>
<feature type="transmembrane region" description="Helical" evidence="11">
    <location>
        <begin position="169"/>
        <end position="193"/>
    </location>
</feature>
<dbReference type="GeneID" id="301326585"/>
<dbReference type="InterPro" id="IPR008915">
    <property type="entry name" value="Peptidase_M50"/>
</dbReference>
<evidence type="ECO:0000256" key="9">
    <source>
        <dbReference type="ARBA" id="ARBA00023049"/>
    </source>
</evidence>
<dbReference type="GO" id="GO:0016020">
    <property type="term" value="C:membrane"/>
    <property type="evidence" value="ECO:0007669"/>
    <property type="project" value="UniProtKB-SubCell"/>
</dbReference>
<dbReference type="STRING" id="157733.AB986_05230"/>
<evidence type="ECO:0000256" key="11">
    <source>
        <dbReference type="RuleBase" id="RU362031"/>
    </source>
</evidence>
<keyword evidence="11" id="KW-0479">Metal-binding</keyword>
<keyword evidence="7 11" id="KW-0862">Zinc</keyword>
<evidence type="ECO:0000256" key="8">
    <source>
        <dbReference type="ARBA" id="ARBA00022989"/>
    </source>
</evidence>
<dbReference type="GO" id="GO:0046872">
    <property type="term" value="F:metal ion binding"/>
    <property type="evidence" value="ECO:0007669"/>
    <property type="project" value="UniProtKB-KW"/>
</dbReference>
<evidence type="ECO:0000256" key="4">
    <source>
        <dbReference type="ARBA" id="ARBA00022670"/>
    </source>
</evidence>
<comment type="cofactor">
    <cofactor evidence="1 11">
        <name>Zn(2+)</name>
        <dbReference type="ChEBI" id="CHEBI:29105"/>
    </cofactor>
</comment>
<dbReference type="PANTHER" id="PTHR42837">
    <property type="entry name" value="REGULATOR OF SIGMA-E PROTEASE RSEP"/>
    <property type="match status" value="1"/>
</dbReference>
<dbReference type="OrthoDB" id="9782003at2"/>
<proteinExistence type="inferred from homology"/>